<dbReference type="EMBL" id="RQIS01000007">
    <property type="protein sequence ID" value="RQH06461.1"/>
    <property type="molecule type" value="Genomic_DNA"/>
</dbReference>
<gene>
    <name evidence="2" type="ORF">D1Y85_11300</name>
</gene>
<comment type="caution">
    <text evidence="2">The sequence shown here is derived from an EMBL/GenBank/DDBJ whole genome shotgun (WGS) entry which is preliminary data.</text>
</comment>
<sequence>MAALQKRASELDGCSLCGVRGVFEVLATKRVVLVANDDFDGVKGGGNGFKSARAGKRRFSLASQSRRA</sequence>
<accession>A0A3N6N6S7</accession>
<proteinExistence type="predicted"/>
<evidence type="ECO:0000256" key="1">
    <source>
        <dbReference type="SAM" id="MobiDB-lite"/>
    </source>
</evidence>
<name>A0A3N6N6S7_9BURK</name>
<dbReference type="RefSeq" id="WP_124151139.1">
    <property type="nucleotide sequence ID" value="NZ_RQIS01000007.1"/>
</dbReference>
<dbReference type="AlphaFoldDB" id="A0A3N6N6S7"/>
<keyword evidence="3" id="KW-1185">Reference proteome</keyword>
<organism evidence="2 3">
    <name type="scientific">Paraburkholderia dinghuensis</name>
    <dbReference type="NCBI Taxonomy" id="2305225"/>
    <lineage>
        <taxon>Bacteria</taxon>
        <taxon>Pseudomonadati</taxon>
        <taxon>Pseudomonadota</taxon>
        <taxon>Betaproteobacteria</taxon>
        <taxon>Burkholderiales</taxon>
        <taxon>Burkholderiaceae</taxon>
        <taxon>Paraburkholderia</taxon>
    </lineage>
</organism>
<evidence type="ECO:0000313" key="2">
    <source>
        <dbReference type="EMBL" id="RQH06461.1"/>
    </source>
</evidence>
<reference evidence="2 3" key="1">
    <citation type="submission" date="2018-11" db="EMBL/GenBank/DDBJ databases">
        <title>Paraburkholderia sp. DHOA04, isolated from soil.</title>
        <authorList>
            <person name="Gao Z.-H."/>
            <person name="Qiu L.-H."/>
            <person name="Fu J.-C."/>
        </authorList>
    </citation>
    <scope>NUCLEOTIDE SEQUENCE [LARGE SCALE GENOMIC DNA]</scope>
    <source>
        <strain evidence="2 3">DHOA04</strain>
    </source>
</reference>
<evidence type="ECO:0000313" key="3">
    <source>
        <dbReference type="Proteomes" id="UP000272778"/>
    </source>
</evidence>
<dbReference type="Proteomes" id="UP000272778">
    <property type="component" value="Unassembled WGS sequence"/>
</dbReference>
<feature type="region of interest" description="Disordered" evidence="1">
    <location>
        <begin position="45"/>
        <end position="68"/>
    </location>
</feature>
<protein>
    <submittedName>
        <fullName evidence="2">Uncharacterized protein</fullName>
    </submittedName>
</protein>